<dbReference type="InterPro" id="IPR050789">
    <property type="entry name" value="Diverse_Enzym_Activities"/>
</dbReference>
<evidence type="ECO:0000313" key="3">
    <source>
        <dbReference type="Proteomes" id="UP000437736"/>
    </source>
</evidence>
<organism evidence="2 3">
    <name type="scientific">Acidiferrimicrobium australe</name>
    <dbReference type="NCBI Taxonomy" id="2664430"/>
    <lineage>
        <taxon>Bacteria</taxon>
        <taxon>Bacillati</taxon>
        <taxon>Actinomycetota</taxon>
        <taxon>Acidimicrobiia</taxon>
        <taxon>Acidimicrobiales</taxon>
        <taxon>Acidimicrobiaceae</taxon>
        <taxon>Acidiferrimicrobium</taxon>
    </lineage>
</organism>
<reference evidence="2 3" key="1">
    <citation type="submission" date="2019-11" db="EMBL/GenBank/DDBJ databases">
        <title>Acidiferrimicrobium australis gen. nov., sp. nov., an acidophilic and obligately heterotrophic, member of the Actinobacteria that catalyses dissimilatory oxido- reduction of iron isolated from metal-rich acidic water in Chile.</title>
        <authorList>
            <person name="Gonzalez D."/>
            <person name="Huber K."/>
            <person name="Hedrich S."/>
            <person name="Rojas-Villalobos C."/>
            <person name="Quatrini R."/>
            <person name="Dinamarca M.A."/>
            <person name="Schwarz A."/>
            <person name="Canales C."/>
            <person name="Nancucheo I."/>
        </authorList>
    </citation>
    <scope>NUCLEOTIDE SEQUENCE [LARGE SCALE GENOMIC DNA]</scope>
    <source>
        <strain evidence="2 3">USS-CCA1</strain>
    </source>
</reference>
<dbReference type="Pfam" id="PF00144">
    <property type="entry name" value="Beta-lactamase"/>
    <property type="match status" value="1"/>
</dbReference>
<evidence type="ECO:0000259" key="1">
    <source>
        <dbReference type="Pfam" id="PF00144"/>
    </source>
</evidence>
<dbReference type="InterPro" id="IPR001466">
    <property type="entry name" value="Beta-lactam-related"/>
</dbReference>
<keyword evidence="3" id="KW-1185">Reference proteome</keyword>
<feature type="non-terminal residue" evidence="2">
    <location>
        <position position="398"/>
    </location>
</feature>
<protein>
    <submittedName>
        <fullName evidence="2">Serine hydrolase</fullName>
    </submittedName>
</protein>
<comment type="caution">
    <text evidence="2">The sequence shown here is derived from an EMBL/GenBank/DDBJ whole genome shotgun (WGS) entry which is preliminary data.</text>
</comment>
<dbReference type="Gene3D" id="3.40.710.10">
    <property type="entry name" value="DD-peptidase/beta-lactamase superfamily"/>
    <property type="match status" value="1"/>
</dbReference>
<dbReference type="Proteomes" id="UP000437736">
    <property type="component" value="Unassembled WGS sequence"/>
</dbReference>
<dbReference type="PANTHER" id="PTHR43283">
    <property type="entry name" value="BETA-LACTAMASE-RELATED"/>
    <property type="match status" value="1"/>
</dbReference>
<dbReference type="PANTHER" id="PTHR43283:SF7">
    <property type="entry name" value="BETA-LACTAMASE-RELATED DOMAIN-CONTAINING PROTEIN"/>
    <property type="match status" value="1"/>
</dbReference>
<dbReference type="EMBL" id="WJHE01000790">
    <property type="protein sequence ID" value="MST33962.1"/>
    <property type="molecule type" value="Genomic_DNA"/>
</dbReference>
<proteinExistence type="predicted"/>
<feature type="domain" description="Beta-lactamase-related" evidence="1">
    <location>
        <begin position="81"/>
        <end position="382"/>
    </location>
</feature>
<accession>A0ABW9QVS3</accession>
<dbReference type="InterPro" id="IPR012338">
    <property type="entry name" value="Beta-lactam/transpept-like"/>
</dbReference>
<dbReference type="GO" id="GO:0016787">
    <property type="term" value="F:hydrolase activity"/>
    <property type="evidence" value="ECO:0007669"/>
    <property type="project" value="UniProtKB-KW"/>
</dbReference>
<keyword evidence="2" id="KW-0378">Hydrolase</keyword>
<gene>
    <name evidence="2" type="ORF">GHK86_14695</name>
</gene>
<dbReference type="SUPFAM" id="SSF56601">
    <property type="entry name" value="beta-lactamase/transpeptidase-like"/>
    <property type="match status" value="1"/>
</dbReference>
<evidence type="ECO:0000313" key="2">
    <source>
        <dbReference type="EMBL" id="MST33962.1"/>
    </source>
</evidence>
<name>A0ABW9QVS3_9ACTN</name>
<sequence>MDGPPPFGADRLVTLADWQDPPGNRWAFQHVRELIPTARIRRGPGPVWELPRAERDLTGVRFGALGREWTVGEMLAGTQTDGFLVLHGGRVVTEVYDNGMEPDTPHLLMSVSKSVTAALAGVLVGDGALDPDAAVTTVVPELAGTSFDGATVQHLLDMRAGTRFDEDYDNLDADVRTYEQVYLWRPRTDPAAPPDALAYFPTLGNDGDHGGPFRYRSVLTDVLAWVLERASGRRFHEAVTRLLWEPMGAEFDADVTVDGHGNPMADGGVSMTLRDLARFGLLYLRGGERDGVPVVPRAWVEDTVRGAPDGAAAFVAHEPQEGFPAGAHYRNCWWVVDPAAGFLHGSGIYGQNVYVHRPTDTVVAKLSTWPTPLSAEEVDHGRRAGGVGGVPRLHVEVD</sequence>